<accession>A0A2S9QJ13</accession>
<dbReference type="InterPro" id="IPR053146">
    <property type="entry name" value="QDO-like"/>
</dbReference>
<name>A0A2S9QJ13_9HYPH</name>
<gene>
    <name evidence="2" type="ORF">C5L14_01785</name>
</gene>
<evidence type="ECO:0000313" key="3">
    <source>
        <dbReference type="Proteomes" id="UP000237682"/>
    </source>
</evidence>
<dbReference type="InterPro" id="IPR013096">
    <property type="entry name" value="Cupin_2"/>
</dbReference>
<protein>
    <recommendedName>
        <fullName evidence="1">Cupin type-2 domain-containing protein</fullName>
    </recommendedName>
</protein>
<organism evidence="2 3">
    <name type="scientific">Labrys okinawensis</name>
    <dbReference type="NCBI Taxonomy" id="346911"/>
    <lineage>
        <taxon>Bacteria</taxon>
        <taxon>Pseudomonadati</taxon>
        <taxon>Pseudomonadota</taxon>
        <taxon>Alphaproteobacteria</taxon>
        <taxon>Hyphomicrobiales</taxon>
        <taxon>Xanthobacteraceae</taxon>
        <taxon>Labrys</taxon>
    </lineage>
</organism>
<proteinExistence type="predicted"/>
<dbReference type="Gene3D" id="2.60.120.10">
    <property type="entry name" value="Jelly Rolls"/>
    <property type="match status" value="1"/>
</dbReference>
<dbReference type="Proteomes" id="UP000237682">
    <property type="component" value="Unassembled WGS sequence"/>
</dbReference>
<dbReference type="Pfam" id="PF07883">
    <property type="entry name" value="Cupin_2"/>
    <property type="match status" value="1"/>
</dbReference>
<dbReference type="InterPro" id="IPR011051">
    <property type="entry name" value="RmlC_Cupin_sf"/>
</dbReference>
<keyword evidence="3" id="KW-1185">Reference proteome</keyword>
<reference evidence="2 3" key="1">
    <citation type="submission" date="2018-02" db="EMBL/GenBank/DDBJ databases">
        <title>Whole genome sequencing of endophytic bacterium.</title>
        <authorList>
            <person name="Eedara R."/>
            <person name="Podile A.R."/>
        </authorList>
    </citation>
    <scope>NUCLEOTIDE SEQUENCE [LARGE SCALE GENOMIC DNA]</scope>
    <source>
        <strain evidence="2 3">RP1T</strain>
    </source>
</reference>
<evidence type="ECO:0000259" key="1">
    <source>
        <dbReference type="Pfam" id="PF07883"/>
    </source>
</evidence>
<dbReference type="PANTHER" id="PTHR36440:SF1">
    <property type="entry name" value="PUTATIVE (AFU_ORTHOLOGUE AFUA_8G07350)-RELATED"/>
    <property type="match status" value="1"/>
</dbReference>
<comment type="caution">
    <text evidence="2">The sequence shown here is derived from an EMBL/GenBank/DDBJ whole genome shotgun (WGS) entry which is preliminary data.</text>
</comment>
<dbReference type="PANTHER" id="PTHR36440">
    <property type="entry name" value="PUTATIVE (AFU_ORTHOLOGUE AFUA_8G07350)-RELATED"/>
    <property type="match status" value="1"/>
</dbReference>
<dbReference type="InterPro" id="IPR014710">
    <property type="entry name" value="RmlC-like_jellyroll"/>
</dbReference>
<feature type="domain" description="Cupin type-2" evidence="1">
    <location>
        <begin position="40"/>
        <end position="105"/>
    </location>
</feature>
<dbReference type="OrthoDB" id="9798709at2"/>
<dbReference type="SUPFAM" id="SSF51182">
    <property type="entry name" value="RmlC-like cupins"/>
    <property type="match status" value="1"/>
</dbReference>
<dbReference type="EMBL" id="PUEJ01000001">
    <property type="protein sequence ID" value="PRH89346.1"/>
    <property type="molecule type" value="Genomic_DNA"/>
</dbReference>
<evidence type="ECO:0000313" key="2">
    <source>
        <dbReference type="EMBL" id="PRH89346.1"/>
    </source>
</evidence>
<sequence>MARTRVVRNGEGAVVAPWRVKSSGDLSDGRFDLMVGEVPYRSGPPLHRHEDQEDTFYVLEGVLTVQGDDEIFEAGPGDFVTFPPGVAHTFDNLEPGQPPVRVLNIMTPGGYDRAIAAFNELGAQMADLAKAQAVGKRFKVEIVGPPIHEKLG</sequence>
<dbReference type="RefSeq" id="WP_105860310.1">
    <property type="nucleotide sequence ID" value="NZ_PUEJ01000001.1"/>
</dbReference>
<dbReference type="AlphaFoldDB" id="A0A2S9QJ13"/>